<reference evidence="4 5" key="1">
    <citation type="submission" date="2019-11" db="EMBL/GenBank/DDBJ databases">
        <title>Comparative genomics of hydrocarbon-degrading Desulfosarcina strains.</title>
        <authorList>
            <person name="Watanabe M."/>
            <person name="Kojima H."/>
            <person name="Fukui M."/>
        </authorList>
    </citation>
    <scope>NUCLEOTIDE SEQUENCE [LARGE SCALE GENOMIC DNA]</scope>
    <source>
        <strain evidence="4 5">28bB2T</strain>
    </source>
</reference>
<feature type="chain" id="PRO_5024366519" evidence="3">
    <location>
        <begin position="25"/>
        <end position="328"/>
    </location>
</feature>
<dbReference type="CDD" id="cd03413">
    <property type="entry name" value="CbiK_C"/>
    <property type="match status" value="1"/>
</dbReference>
<dbReference type="KEGG" id="dov:DSCO28_30160"/>
<dbReference type="GO" id="GO:0016852">
    <property type="term" value="F:sirohydrochlorin cobaltochelatase activity"/>
    <property type="evidence" value="ECO:0007669"/>
    <property type="project" value="InterPro"/>
</dbReference>
<dbReference type="GO" id="GO:0019251">
    <property type="term" value="P:anaerobic cobalamin biosynthetic process"/>
    <property type="evidence" value="ECO:0007669"/>
    <property type="project" value="InterPro"/>
</dbReference>
<feature type="binding site" evidence="2">
    <location>
        <position position="239"/>
    </location>
    <ligand>
        <name>Co(2+)</name>
        <dbReference type="ChEBI" id="CHEBI:48828"/>
    </ligand>
</feature>
<dbReference type="InterPro" id="IPR010388">
    <property type="entry name" value="Anaerobic_Co-chelatase"/>
</dbReference>
<dbReference type="GO" id="GO:0046872">
    <property type="term" value="F:metal ion binding"/>
    <property type="evidence" value="ECO:0007669"/>
    <property type="project" value="UniProtKB-KW"/>
</dbReference>
<feature type="binding site" evidence="2">
    <location>
        <position position="207"/>
    </location>
    <ligand>
        <name>Co(2+)</name>
        <dbReference type="ChEBI" id="CHEBI:48828"/>
    </ligand>
</feature>
<protein>
    <submittedName>
        <fullName evidence="4">Cobalt chelatase</fullName>
    </submittedName>
</protein>
<evidence type="ECO:0000256" key="3">
    <source>
        <dbReference type="SAM" id="SignalP"/>
    </source>
</evidence>
<gene>
    <name evidence="4" type="ORF">DSCO28_30160</name>
</gene>
<keyword evidence="3" id="KW-0732">Signal</keyword>
<keyword evidence="2" id="KW-0170">Cobalt</keyword>
<proteinExistence type="predicted"/>
<sequence>MRKSFMVCLLAMFLVASMSIQALASGGGQPIESKTAIILASFGTTVPEAVSAITNIQAKVKKAFPGVPVKVTFTSNIIRSVWKERQADAKTWLGKGIPEEILYVRNIIATFGDLREEGYTDIIVQPTHMFFMEQSHDLTSYVNAMRSIRTMKQKWMPFHKIAMGRPALGTVGPQYDYHEDVEKAIKTLADDFAMAKKNKATLVYMGHGNEHWSTGIYSETAKAMREMYPDVKTIIGSVEGYPSIDDVLKCLSRTKGDKVILKPFMIVAGDHATNDMASEEDDSWKTLIEEQGLKVMPVLKGLGSNDAFAGIFVEHIRDAAKDAGIALK</sequence>
<dbReference type="AlphaFoldDB" id="A0A5K7ZQX4"/>
<dbReference type="Gene3D" id="3.40.50.1400">
    <property type="match status" value="2"/>
</dbReference>
<feature type="signal peptide" evidence="3">
    <location>
        <begin position="1"/>
        <end position="24"/>
    </location>
</feature>
<evidence type="ECO:0000256" key="1">
    <source>
        <dbReference type="PIRSR" id="PIRSR033579-1"/>
    </source>
</evidence>
<feature type="active site" description="Proton acceptor" evidence="1">
    <location>
        <position position="207"/>
    </location>
</feature>
<evidence type="ECO:0000313" key="4">
    <source>
        <dbReference type="EMBL" id="BBO82450.1"/>
    </source>
</evidence>
<dbReference type="SUPFAM" id="SSF53800">
    <property type="entry name" value="Chelatase"/>
    <property type="match status" value="1"/>
</dbReference>
<evidence type="ECO:0000256" key="2">
    <source>
        <dbReference type="PIRSR" id="PIRSR033579-3"/>
    </source>
</evidence>
<keyword evidence="2" id="KW-0479">Metal-binding</keyword>
<dbReference type="RefSeq" id="WP_155322911.1">
    <property type="nucleotide sequence ID" value="NZ_AP021876.1"/>
</dbReference>
<accession>A0A5K7ZQX4</accession>
<evidence type="ECO:0000313" key="5">
    <source>
        <dbReference type="Proteomes" id="UP000425960"/>
    </source>
</evidence>
<dbReference type="PIRSF" id="PIRSF033579">
    <property type="entry name" value="Anaer_Co_chel"/>
    <property type="match status" value="1"/>
</dbReference>
<dbReference type="EMBL" id="AP021876">
    <property type="protein sequence ID" value="BBO82450.1"/>
    <property type="molecule type" value="Genomic_DNA"/>
</dbReference>
<dbReference type="Pfam" id="PF06180">
    <property type="entry name" value="CbiK"/>
    <property type="match status" value="1"/>
</dbReference>
<feature type="binding site" evidence="2">
    <location>
        <position position="271"/>
    </location>
    <ligand>
        <name>Co(2+)</name>
        <dbReference type="ChEBI" id="CHEBI:48828"/>
    </ligand>
</feature>
<organism evidence="4 5">
    <name type="scientific">Desulfosarcina ovata subsp. sediminis</name>
    <dbReference type="NCBI Taxonomy" id="885957"/>
    <lineage>
        <taxon>Bacteria</taxon>
        <taxon>Pseudomonadati</taxon>
        <taxon>Thermodesulfobacteriota</taxon>
        <taxon>Desulfobacteria</taxon>
        <taxon>Desulfobacterales</taxon>
        <taxon>Desulfosarcinaceae</taxon>
        <taxon>Desulfosarcina</taxon>
    </lineage>
</organism>
<dbReference type="Proteomes" id="UP000425960">
    <property type="component" value="Chromosome"/>
</dbReference>
<name>A0A5K7ZQX4_9BACT</name>